<keyword evidence="4 9" id="KW-0479">Metal-binding</keyword>
<feature type="domain" description="Alcohol dehydrogenase-like C-terminal" evidence="10">
    <location>
        <begin position="181"/>
        <end position="306"/>
    </location>
</feature>
<dbReference type="InterPro" id="IPR013149">
    <property type="entry name" value="ADH-like_C"/>
</dbReference>
<dbReference type="Pfam" id="PF08240">
    <property type="entry name" value="ADH_N"/>
    <property type="match status" value="1"/>
</dbReference>
<dbReference type="OrthoDB" id="334894at2"/>
<dbReference type="GO" id="GO:0008270">
    <property type="term" value="F:zinc ion binding"/>
    <property type="evidence" value="ECO:0007669"/>
    <property type="project" value="InterPro"/>
</dbReference>
<proteinExistence type="inferred from homology"/>
<organism evidence="12 13">
    <name type="scientific">Couchioplanes caeruleus</name>
    <dbReference type="NCBI Taxonomy" id="56438"/>
    <lineage>
        <taxon>Bacteria</taxon>
        <taxon>Bacillati</taxon>
        <taxon>Actinomycetota</taxon>
        <taxon>Actinomycetes</taxon>
        <taxon>Micromonosporales</taxon>
        <taxon>Micromonosporaceae</taxon>
        <taxon>Couchioplanes</taxon>
    </lineage>
</organism>
<dbReference type="Proteomes" id="UP000271683">
    <property type="component" value="Unassembled WGS sequence"/>
</dbReference>
<evidence type="ECO:0000256" key="6">
    <source>
        <dbReference type="ARBA" id="ARBA00023002"/>
    </source>
</evidence>
<dbReference type="EC" id="1.1.1.1" evidence="3"/>
<comment type="cofactor">
    <cofactor evidence="1 9">
        <name>Zn(2+)</name>
        <dbReference type="ChEBI" id="CHEBI:29105"/>
    </cofactor>
</comment>
<reference evidence="12 13" key="1">
    <citation type="submission" date="2018-11" db="EMBL/GenBank/DDBJ databases">
        <title>Sequencing the genomes of 1000 actinobacteria strains.</title>
        <authorList>
            <person name="Klenk H.-P."/>
        </authorList>
    </citation>
    <scope>NUCLEOTIDE SEQUENCE [LARGE SCALE GENOMIC DNA]</scope>
    <source>
        <strain evidence="12 13">DSM 43634</strain>
    </source>
</reference>
<evidence type="ECO:0000256" key="7">
    <source>
        <dbReference type="ARBA" id="ARBA00049164"/>
    </source>
</evidence>
<evidence type="ECO:0000256" key="3">
    <source>
        <dbReference type="ARBA" id="ARBA00013190"/>
    </source>
</evidence>
<evidence type="ECO:0000256" key="4">
    <source>
        <dbReference type="ARBA" id="ARBA00022723"/>
    </source>
</evidence>
<evidence type="ECO:0000256" key="8">
    <source>
        <dbReference type="ARBA" id="ARBA00049243"/>
    </source>
</evidence>
<dbReference type="InterPro" id="IPR002328">
    <property type="entry name" value="ADH_Zn_CS"/>
</dbReference>
<evidence type="ECO:0000256" key="9">
    <source>
        <dbReference type="RuleBase" id="RU361277"/>
    </source>
</evidence>
<evidence type="ECO:0000259" key="10">
    <source>
        <dbReference type="Pfam" id="PF00107"/>
    </source>
</evidence>
<evidence type="ECO:0000313" key="12">
    <source>
        <dbReference type="EMBL" id="ROP28034.1"/>
    </source>
</evidence>
<name>A0A3N1GCZ8_9ACTN</name>
<evidence type="ECO:0000256" key="5">
    <source>
        <dbReference type="ARBA" id="ARBA00022833"/>
    </source>
</evidence>
<dbReference type="Gene3D" id="3.90.180.10">
    <property type="entry name" value="Medium-chain alcohol dehydrogenases, catalytic domain"/>
    <property type="match status" value="1"/>
</dbReference>
<dbReference type="SUPFAM" id="SSF51735">
    <property type="entry name" value="NAD(P)-binding Rossmann-fold domains"/>
    <property type="match status" value="1"/>
</dbReference>
<accession>A0A3N1GCZ8</accession>
<gene>
    <name evidence="12" type="ORF">EDD30_0740</name>
</gene>
<comment type="catalytic activity">
    <reaction evidence="8">
        <text>a primary alcohol + NAD(+) = an aldehyde + NADH + H(+)</text>
        <dbReference type="Rhea" id="RHEA:10736"/>
        <dbReference type="ChEBI" id="CHEBI:15378"/>
        <dbReference type="ChEBI" id="CHEBI:15734"/>
        <dbReference type="ChEBI" id="CHEBI:17478"/>
        <dbReference type="ChEBI" id="CHEBI:57540"/>
        <dbReference type="ChEBI" id="CHEBI:57945"/>
        <dbReference type="EC" id="1.1.1.1"/>
    </reaction>
</comment>
<dbReference type="PROSITE" id="PS00059">
    <property type="entry name" value="ADH_ZINC"/>
    <property type="match status" value="1"/>
</dbReference>
<dbReference type="InterPro" id="IPR011032">
    <property type="entry name" value="GroES-like_sf"/>
</dbReference>
<evidence type="ECO:0000256" key="2">
    <source>
        <dbReference type="ARBA" id="ARBA00008072"/>
    </source>
</evidence>
<comment type="similarity">
    <text evidence="2 9">Belongs to the zinc-containing alcohol dehydrogenase family.</text>
</comment>
<evidence type="ECO:0000256" key="1">
    <source>
        <dbReference type="ARBA" id="ARBA00001947"/>
    </source>
</evidence>
<dbReference type="Gene3D" id="3.40.50.720">
    <property type="entry name" value="NAD(P)-binding Rossmann-like Domain"/>
    <property type="match status" value="1"/>
</dbReference>
<protein>
    <recommendedName>
        <fullName evidence="3">alcohol dehydrogenase</fullName>
        <ecNumber evidence="3">1.1.1.1</ecNumber>
    </recommendedName>
</protein>
<dbReference type="Pfam" id="PF00107">
    <property type="entry name" value="ADH_zinc_N"/>
    <property type="match status" value="1"/>
</dbReference>
<sequence length="346" mass="35272">MRAYRMIEWDRAPRAVEVPVPAPGAGQVLVRVAGCGLCRSDLTMRRMPRAGGERLGWTMPFTLGHETAGWVAALGAGVGGLAEGDPVALAASASCGTCWFCVRGLDNGCPHGLAGRGYGRDGGLADYVLVSGRRGLLPLGGLDPAHAGPLTDAGATAYHAVRRALPRITAGGTVAVLGAGGLGLFAVQFLRVLTAARVVAVDPGSDRRALAEEAGAVPLDGVDASTAGRLRQLTGRTGADAVLDFVGTDETIAAGVAAVRAGGAYGLVGSAGGRLTKPWFGTLPRDGEVYTFQGATIADASEVISLAGAGLIHNRVEEFAFDALDEAYARLAAGTLDGRAVIVFDR</sequence>
<dbReference type="PANTHER" id="PTHR42940">
    <property type="entry name" value="ALCOHOL DEHYDROGENASE 1-RELATED"/>
    <property type="match status" value="1"/>
</dbReference>
<dbReference type="SUPFAM" id="SSF50129">
    <property type="entry name" value="GroES-like"/>
    <property type="match status" value="1"/>
</dbReference>
<dbReference type="GO" id="GO:0004022">
    <property type="term" value="F:alcohol dehydrogenase (NAD+) activity"/>
    <property type="evidence" value="ECO:0007669"/>
    <property type="project" value="UniProtKB-EC"/>
</dbReference>
<feature type="domain" description="Alcohol dehydrogenase-like N-terminal" evidence="11">
    <location>
        <begin position="24"/>
        <end position="134"/>
    </location>
</feature>
<dbReference type="PANTHER" id="PTHR42940:SF8">
    <property type="entry name" value="VACUOLAR PROTEIN SORTING-ASSOCIATED PROTEIN 11"/>
    <property type="match status" value="1"/>
</dbReference>
<dbReference type="InterPro" id="IPR013154">
    <property type="entry name" value="ADH-like_N"/>
</dbReference>
<dbReference type="InterPro" id="IPR036291">
    <property type="entry name" value="NAD(P)-bd_dom_sf"/>
</dbReference>
<comment type="caution">
    <text evidence="12">The sequence shown here is derived from an EMBL/GenBank/DDBJ whole genome shotgun (WGS) entry which is preliminary data.</text>
</comment>
<keyword evidence="5 9" id="KW-0862">Zinc</keyword>
<evidence type="ECO:0000259" key="11">
    <source>
        <dbReference type="Pfam" id="PF08240"/>
    </source>
</evidence>
<keyword evidence="6" id="KW-0560">Oxidoreductase</keyword>
<dbReference type="EMBL" id="RJKL01000001">
    <property type="protein sequence ID" value="ROP28034.1"/>
    <property type="molecule type" value="Genomic_DNA"/>
</dbReference>
<comment type="catalytic activity">
    <reaction evidence="7">
        <text>a secondary alcohol + NAD(+) = a ketone + NADH + H(+)</text>
        <dbReference type="Rhea" id="RHEA:10740"/>
        <dbReference type="ChEBI" id="CHEBI:15378"/>
        <dbReference type="ChEBI" id="CHEBI:17087"/>
        <dbReference type="ChEBI" id="CHEBI:35681"/>
        <dbReference type="ChEBI" id="CHEBI:57540"/>
        <dbReference type="ChEBI" id="CHEBI:57945"/>
        <dbReference type="EC" id="1.1.1.1"/>
    </reaction>
</comment>
<evidence type="ECO:0000313" key="13">
    <source>
        <dbReference type="Proteomes" id="UP000271683"/>
    </source>
</evidence>
<dbReference type="AlphaFoldDB" id="A0A3N1GCZ8"/>